<keyword evidence="3" id="KW-0121">Carboxypeptidase</keyword>
<keyword evidence="15" id="KW-0812">Transmembrane</keyword>
<dbReference type="GO" id="GO:0030288">
    <property type="term" value="C:outer membrane-bounded periplasmic space"/>
    <property type="evidence" value="ECO:0007669"/>
    <property type="project" value="TreeGrafter"/>
</dbReference>
<evidence type="ECO:0000256" key="7">
    <source>
        <dbReference type="ARBA" id="ARBA00022801"/>
    </source>
</evidence>
<dbReference type="Pfam" id="PF00912">
    <property type="entry name" value="Transgly"/>
    <property type="match status" value="1"/>
</dbReference>
<evidence type="ECO:0000256" key="15">
    <source>
        <dbReference type="SAM" id="Phobius"/>
    </source>
</evidence>
<dbReference type="FunFam" id="1.10.3810.10:FF:000001">
    <property type="entry name" value="Penicillin-binding protein 1A"/>
    <property type="match status" value="1"/>
</dbReference>
<dbReference type="InterPro" id="IPR036950">
    <property type="entry name" value="PBP_transglycosylase"/>
</dbReference>
<dbReference type="EC" id="3.4.-.-" evidence="18"/>
<reference evidence="18 19" key="1">
    <citation type="submission" date="2017-03" db="EMBL/GenBank/DDBJ databases">
        <title>Genome sequence of Lactobacillus kimchii KACC 12383.</title>
        <authorList>
            <person name="Chun J."/>
        </authorList>
    </citation>
    <scope>NUCLEOTIDE SEQUENCE [LARGE SCALE GENOMIC DNA]</scope>
    <source>
        <strain evidence="18 19">KACC 12383</strain>
    </source>
</reference>
<evidence type="ECO:0000256" key="2">
    <source>
        <dbReference type="ARBA" id="ARBA00007739"/>
    </source>
</evidence>
<dbReference type="InterPro" id="IPR012338">
    <property type="entry name" value="Beta-lactam/transpept-like"/>
</dbReference>
<feature type="region of interest" description="Disordered" evidence="14">
    <location>
        <begin position="667"/>
        <end position="829"/>
    </location>
</feature>
<evidence type="ECO:0000259" key="16">
    <source>
        <dbReference type="Pfam" id="PF00905"/>
    </source>
</evidence>
<dbReference type="EMBL" id="MXAL01000001">
    <property type="protein sequence ID" value="OWF34288.1"/>
    <property type="molecule type" value="Genomic_DNA"/>
</dbReference>
<dbReference type="AlphaFoldDB" id="A0A210PCR4"/>
<keyword evidence="11" id="KW-0961">Cell wall biogenesis/degradation</keyword>
<keyword evidence="7 18" id="KW-0378">Hydrolase</keyword>
<dbReference type="Proteomes" id="UP000196649">
    <property type="component" value="Unassembled WGS sequence"/>
</dbReference>
<dbReference type="InterPro" id="IPR001264">
    <property type="entry name" value="Glyco_trans_51"/>
</dbReference>
<dbReference type="GO" id="GO:0071555">
    <property type="term" value="P:cell wall organization"/>
    <property type="evidence" value="ECO:0007669"/>
    <property type="project" value="UniProtKB-KW"/>
</dbReference>
<evidence type="ECO:0000256" key="6">
    <source>
        <dbReference type="ARBA" id="ARBA00022679"/>
    </source>
</evidence>
<evidence type="ECO:0000256" key="3">
    <source>
        <dbReference type="ARBA" id="ARBA00022645"/>
    </source>
</evidence>
<comment type="catalytic activity">
    <reaction evidence="13">
        <text>[GlcNAc-(1-&gt;4)-Mur2Ac(oyl-L-Ala-gamma-D-Glu-L-Lys-D-Ala-D-Ala)](n)-di-trans,octa-cis-undecaprenyl diphosphate + beta-D-GlcNAc-(1-&gt;4)-Mur2Ac(oyl-L-Ala-gamma-D-Glu-L-Lys-D-Ala-D-Ala)-di-trans,octa-cis-undecaprenyl diphosphate = [GlcNAc-(1-&gt;4)-Mur2Ac(oyl-L-Ala-gamma-D-Glu-L-Lys-D-Ala-D-Ala)](n+1)-di-trans,octa-cis-undecaprenyl diphosphate + di-trans,octa-cis-undecaprenyl diphosphate + H(+)</text>
        <dbReference type="Rhea" id="RHEA:23708"/>
        <dbReference type="Rhea" id="RHEA-COMP:9602"/>
        <dbReference type="Rhea" id="RHEA-COMP:9603"/>
        <dbReference type="ChEBI" id="CHEBI:15378"/>
        <dbReference type="ChEBI" id="CHEBI:58405"/>
        <dbReference type="ChEBI" id="CHEBI:60033"/>
        <dbReference type="ChEBI" id="CHEBI:78435"/>
        <dbReference type="EC" id="2.4.99.28"/>
    </reaction>
</comment>
<keyword evidence="5 18" id="KW-0328">Glycosyltransferase</keyword>
<comment type="similarity">
    <text evidence="2">In the N-terminal section; belongs to the glycosyltransferase 51 family.</text>
</comment>
<dbReference type="GO" id="GO:0008360">
    <property type="term" value="P:regulation of cell shape"/>
    <property type="evidence" value="ECO:0007669"/>
    <property type="project" value="UniProtKB-KW"/>
</dbReference>
<comment type="similarity">
    <text evidence="1">In the C-terminal section; belongs to the transpeptidase family.</text>
</comment>
<keyword evidence="4" id="KW-0645">Protease</keyword>
<keyword evidence="8" id="KW-0133">Cell shape</keyword>
<organism evidence="18 19">
    <name type="scientific">Companilactobacillus kimchii</name>
    <dbReference type="NCBI Taxonomy" id="2801452"/>
    <lineage>
        <taxon>Bacteria</taxon>
        <taxon>Bacillati</taxon>
        <taxon>Bacillota</taxon>
        <taxon>Bacilli</taxon>
        <taxon>Lactobacillales</taxon>
        <taxon>Lactobacillaceae</taxon>
        <taxon>Companilactobacillus</taxon>
    </lineage>
</organism>
<dbReference type="GO" id="GO:0008658">
    <property type="term" value="F:penicillin binding"/>
    <property type="evidence" value="ECO:0007669"/>
    <property type="project" value="InterPro"/>
</dbReference>
<evidence type="ECO:0000256" key="13">
    <source>
        <dbReference type="ARBA" id="ARBA00049902"/>
    </source>
</evidence>
<evidence type="ECO:0000256" key="11">
    <source>
        <dbReference type="ARBA" id="ARBA00023316"/>
    </source>
</evidence>
<keyword evidence="10" id="KW-0511">Multifunctional enzyme</keyword>
<dbReference type="InterPro" id="IPR050396">
    <property type="entry name" value="Glycosyltr_51/Transpeptidase"/>
</dbReference>
<dbReference type="EC" id="2.4.1.-" evidence="18"/>
<sequence>MKNKNTSILTFKNILKWILSIVAVLAGIFLFVFVYYAFSAPAISQENLQSGGSSTIVDSTGKQIASLGDNKRNYVTIDKVPQQMEDAVVSIEDKNFYNEPLGIDPVRIAKSAFNNVTKGTLQGGSTLTQQLVKLTVFSTETKDQTFKRKMQEAWLAMRVSQKFSKQQILEFYMNKVYLNNGIYGVETGAKYYYGKKLKQLSLPQMALLAGLPNAPSNYDPYTHPTEAKQRRDLVIQAMYNNNKITKAQADEAMNTPITSGLQPYKKVSNSNNSKRIVADPYIKEAITEVKKKGFDPYRDNLKITVNMDYDAQKRLYNIVNSSNYVSFPDSKMQVGASVVNPNNGKVVAMIGGRNLGNVQFGLNRAVQTGRSNGSTMKPLLDYAPAIENLNWSTYHQLEDTEYTYAGTNIQLKDWDEQYEGQMSMRKALVNSRNIPAVRTLSAVGLSNAKKFVKKLGITVKDDGLSVGIGGNVSSLQGAAAYSAFSNGGTYYKPYYVSKIETADGITHTYGKNGKQAMKDSTAYMITDMLKGVPSSYATYANISGLHQAGKTGTTNYDSDSIAQNSALSGTAKDSWYNGYTKNYSISVWTGYDSPNQNGISSTYQSVAGKIYKAEMSYLAENTNSNPNWKKPSSVVSMRIQNSGSETPVVASPSSSSSSYTKELFVKGHAPSNPYKDSDYSSSSASKSSSNEVTTNNHSSSSSESTDSDNDTTDKDNTETGTGTNSDSNSSSDSDNTTTNNSSDSSTTNSNSNTGSTNSNNSGNTNTGNSNSSNSGGTSTNNNSGSDSSNGSSNTGDSNSGGTTNGNSNSGSSTNSGATTNGSSTTEGSN</sequence>
<evidence type="ECO:0000256" key="1">
    <source>
        <dbReference type="ARBA" id="ARBA00007090"/>
    </source>
</evidence>
<dbReference type="SUPFAM" id="SSF53955">
    <property type="entry name" value="Lysozyme-like"/>
    <property type="match status" value="1"/>
</dbReference>
<evidence type="ECO:0000313" key="18">
    <source>
        <dbReference type="EMBL" id="OWF34288.1"/>
    </source>
</evidence>
<dbReference type="GO" id="GO:0006508">
    <property type="term" value="P:proteolysis"/>
    <property type="evidence" value="ECO:0007669"/>
    <property type="project" value="UniProtKB-KW"/>
</dbReference>
<dbReference type="GO" id="GO:0008955">
    <property type="term" value="F:peptidoglycan glycosyltransferase activity"/>
    <property type="evidence" value="ECO:0007669"/>
    <property type="project" value="UniProtKB-EC"/>
</dbReference>
<gene>
    <name evidence="18" type="primary">mrcA</name>
    <name evidence="18" type="ORF">LKACC12383_00201</name>
</gene>
<dbReference type="InterPro" id="IPR001460">
    <property type="entry name" value="PCN-bd_Tpept"/>
</dbReference>
<evidence type="ECO:0000256" key="8">
    <source>
        <dbReference type="ARBA" id="ARBA00022960"/>
    </source>
</evidence>
<evidence type="ECO:0000259" key="17">
    <source>
        <dbReference type="Pfam" id="PF00912"/>
    </source>
</evidence>
<dbReference type="InterPro" id="IPR023346">
    <property type="entry name" value="Lysozyme-like_dom_sf"/>
</dbReference>
<comment type="catalytic activity">
    <reaction evidence="12">
        <text>Preferential cleavage: (Ac)2-L-Lys-D-Ala-|-D-Ala. Also transpeptidation of peptidyl-alanyl moieties that are N-acyl substituents of D-alanine.</text>
        <dbReference type="EC" id="3.4.16.4"/>
    </reaction>
</comment>
<dbReference type="GO" id="GO:0009252">
    <property type="term" value="P:peptidoglycan biosynthetic process"/>
    <property type="evidence" value="ECO:0007669"/>
    <property type="project" value="UniProtKB-KW"/>
</dbReference>
<evidence type="ECO:0000256" key="5">
    <source>
        <dbReference type="ARBA" id="ARBA00022676"/>
    </source>
</evidence>
<dbReference type="Gene3D" id="3.40.710.10">
    <property type="entry name" value="DD-peptidase/beta-lactamase superfamily"/>
    <property type="match status" value="1"/>
</dbReference>
<dbReference type="Pfam" id="PF00905">
    <property type="entry name" value="Transpeptidase"/>
    <property type="match status" value="1"/>
</dbReference>
<dbReference type="GO" id="GO:0009002">
    <property type="term" value="F:serine-type D-Ala-D-Ala carboxypeptidase activity"/>
    <property type="evidence" value="ECO:0007669"/>
    <property type="project" value="UniProtKB-EC"/>
</dbReference>
<dbReference type="NCBIfam" id="TIGR02074">
    <property type="entry name" value="PBP_1a_fam"/>
    <property type="match status" value="1"/>
</dbReference>
<feature type="transmembrane region" description="Helical" evidence="15">
    <location>
        <begin position="14"/>
        <end position="38"/>
    </location>
</feature>
<dbReference type="Gene3D" id="1.10.3810.10">
    <property type="entry name" value="Biosynthetic peptidoglycan transglycosylase-like"/>
    <property type="match status" value="1"/>
</dbReference>
<dbReference type="RefSeq" id="WP_054642194.1">
    <property type="nucleotide sequence ID" value="NZ_LNUB01000004.1"/>
</dbReference>
<keyword evidence="6 18" id="KW-0808">Transferase</keyword>
<name>A0A210PCR4_9LACO</name>
<evidence type="ECO:0000256" key="14">
    <source>
        <dbReference type="SAM" id="MobiDB-lite"/>
    </source>
</evidence>
<protein>
    <submittedName>
        <fullName evidence="18">Penicillin-binding protein 1A/1B</fullName>
        <ecNumber evidence="18">2.4.1.-</ecNumber>
        <ecNumber evidence="18">3.4.-.-</ecNumber>
    </submittedName>
</protein>
<keyword evidence="15" id="KW-1133">Transmembrane helix</keyword>
<dbReference type="PANTHER" id="PTHR32282">
    <property type="entry name" value="BINDING PROTEIN TRANSPEPTIDASE, PUTATIVE-RELATED"/>
    <property type="match status" value="1"/>
</dbReference>
<accession>A0A210PCR4</accession>
<feature type="domain" description="Penicillin-binding protein transpeptidase" evidence="16">
    <location>
        <begin position="336"/>
        <end position="612"/>
    </location>
</feature>
<evidence type="ECO:0000313" key="19">
    <source>
        <dbReference type="Proteomes" id="UP000196649"/>
    </source>
</evidence>
<feature type="compositionally biased region" description="Low complexity" evidence="14">
    <location>
        <begin position="718"/>
        <end position="829"/>
    </location>
</feature>
<comment type="caution">
    <text evidence="18">The sequence shown here is derived from an EMBL/GenBank/DDBJ whole genome shotgun (WGS) entry which is preliminary data.</text>
</comment>
<dbReference type="PANTHER" id="PTHR32282:SF29">
    <property type="entry name" value="PENICILLIN-BINDING PROTEIN 1A"/>
    <property type="match status" value="1"/>
</dbReference>
<dbReference type="SUPFAM" id="SSF56601">
    <property type="entry name" value="beta-lactamase/transpeptidase-like"/>
    <property type="match status" value="1"/>
</dbReference>
<proteinExistence type="inferred from homology"/>
<evidence type="ECO:0000256" key="12">
    <source>
        <dbReference type="ARBA" id="ARBA00034000"/>
    </source>
</evidence>
<keyword evidence="9" id="KW-0573">Peptidoglycan synthesis</keyword>
<evidence type="ECO:0000256" key="10">
    <source>
        <dbReference type="ARBA" id="ARBA00023268"/>
    </source>
</evidence>
<evidence type="ECO:0000256" key="4">
    <source>
        <dbReference type="ARBA" id="ARBA00022670"/>
    </source>
</evidence>
<evidence type="ECO:0000256" key="9">
    <source>
        <dbReference type="ARBA" id="ARBA00022984"/>
    </source>
</evidence>
<keyword evidence="15" id="KW-0472">Membrane</keyword>
<feature type="domain" description="Glycosyl transferase family 51" evidence="17">
    <location>
        <begin position="61"/>
        <end position="238"/>
    </location>
</feature>
<feature type="compositionally biased region" description="Low complexity" evidence="14">
    <location>
        <begin position="670"/>
        <end position="704"/>
    </location>
</feature>